<dbReference type="Proteomes" id="UP001497623">
    <property type="component" value="Unassembled WGS sequence"/>
</dbReference>
<evidence type="ECO:0000256" key="1">
    <source>
        <dbReference type="SAM" id="SignalP"/>
    </source>
</evidence>
<evidence type="ECO:0000313" key="3">
    <source>
        <dbReference type="Proteomes" id="UP001497623"/>
    </source>
</evidence>
<accession>A0AAV2SQW7</accession>
<name>A0AAV2SQW7_MEGNR</name>
<evidence type="ECO:0000313" key="2">
    <source>
        <dbReference type="EMBL" id="CAL4231766.1"/>
    </source>
</evidence>
<dbReference type="EMBL" id="CAXKWB010109522">
    <property type="protein sequence ID" value="CAL4231766.1"/>
    <property type="molecule type" value="Genomic_DNA"/>
</dbReference>
<feature type="chain" id="PRO_5043315398" evidence="1">
    <location>
        <begin position="20"/>
        <end position="122"/>
    </location>
</feature>
<reference evidence="2 3" key="1">
    <citation type="submission" date="2024-05" db="EMBL/GenBank/DDBJ databases">
        <authorList>
            <person name="Wallberg A."/>
        </authorList>
    </citation>
    <scope>NUCLEOTIDE SEQUENCE [LARGE SCALE GENOMIC DNA]</scope>
</reference>
<organism evidence="2 3">
    <name type="scientific">Meganyctiphanes norvegica</name>
    <name type="common">Northern krill</name>
    <name type="synonym">Thysanopoda norvegica</name>
    <dbReference type="NCBI Taxonomy" id="48144"/>
    <lineage>
        <taxon>Eukaryota</taxon>
        <taxon>Metazoa</taxon>
        <taxon>Ecdysozoa</taxon>
        <taxon>Arthropoda</taxon>
        <taxon>Crustacea</taxon>
        <taxon>Multicrustacea</taxon>
        <taxon>Malacostraca</taxon>
        <taxon>Eumalacostraca</taxon>
        <taxon>Eucarida</taxon>
        <taxon>Euphausiacea</taxon>
        <taxon>Euphausiidae</taxon>
        <taxon>Meganyctiphanes</taxon>
    </lineage>
</organism>
<protein>
    <submittedName>
        <fullName evidence="2">Uncharacterized protein</fullName>
    </submittedName>
</protein>
<feature type="signal peptide" evidence="1">
    <location>
        <begin position="1"/>
        <end position="19"/>
    </location>
</feature>
<dbReference type="AlphaFoldDB" id="A0AAV2SQW7"/>
<keyword evidence="3" id="KW-1185">Reference proteome</keyword>
<proteinExistence type="predicted"/>
<sequence length="122" mass="12882">MVNLALLFCIAVILGEGSGITIPKGHEKGEEGERINDNTDEIPVKSQRSYNSLMAGISSGLRNVICDIEGDLESYCPNGYVCCTHTLLGYCCPTDHPVCCSGGADGCCPKHTRCCSGGCCTE</sequence>
<gene>
    <name evidence="2" type="ORF">MNOR_LOCUS39813</name>
</gene>
<comment type="caution">
    <text evidence="2">The sequence shown here is derived from an EMBL/GenBank/DDBJ whole genome shotgun (WGS) entry which is preliminary data.</text>
</comment>
<keyword evidence="1" id="KW-0732">Signal</keyword>